<protein>
    <submittedName>
        <fullName evidence="1">Uncharacterized protein</fullName>
    </submittedName>
</protein>
<name>G9XMV6_DESHA</name>
<dbReference type="Proteomes" id="UP000004416">
    <property type="component" value="Unassembled WGS sequence"/>
</dbReference>
<sequence length="47" mass="5413">MGILHQKAMSSCRSSNYWHHHYGKKSFVESHVSLERVGKKAPLSMIE</sequence>
<accession>G9XMV6</accession>
<gene>
    <name evidence="1" type="ORF">HMPREF0322_02294</name>
</gene>
<dbReference type="EMBL" id="AFZX01000057">
    <property type="protein sequence ID" value="EHL07009.1"/>
    <property type="molecule type" value="Genomic_DNA"/>
</dbReference>
<dbReference type="AlphaFoldDB" id="G9XMV6"/>
<organism evidence="1 2">
    <name type="scientific">Desulfitobacterium hafniense DP7</name>
    <dbReference type="NCBI Taxonomy" id="537010"/>
    <lineage>
        <taxon>Bacteria</taxon>
        <taxon>Bacillati</taxon>
        <taxon>Bacillota</taxon>
        <taxon>Clostridia</taxon>
        <taxon>Eubacteriales</taxon>
        <taxon>Desulfitobacteriaceae</taxon>
        <taxon>Desulfitobacterium</taxon>
    </lineage>
</organism>
<comment type="caution">
    <text evidence="1">The sequence shown here is derived from an EMBL/GenBank/DDBJ whole genome shotgun (WGS) entry which is preliminary data.</text>
</comment>
<dbReference type="HOGENOM" id="CLU_3167219_0_0_9"/>
<evidence type="ECO:0000313" key="1">
    <source>
        <dbReference type="EMBL" id="EHL07009.1"/>
    </source>
</evidence>
<proteinExistence type="predicted"/>
<reference evidence="1 2" key="1">
    <citation type="submission" date="2011-08" db="EMBL/GenBank/DDBJ databases">
        <authorList>
            <person name="Weinstock G."/>
            <person name="Sodergren E."/>
            <person name="Clifton S."/>
            <person name="Fulton L."/>
            <person name="Fulton B."/>
            <person name="Courtney L."/>
            <person name="Fronick C."/>
            <person name="Harrison M."/>
            <person name="Strong C."/>
            <person name="Farmer C."/>
            <person name="Delahaunty K."/>
            <person name="Markovic C."/>
            <person name="Hall O."/>
            <person name="Minx P."/>
            <person name="Tomlinson C."/>
            <person name="Mitreva M."/>
            <person name="Hou S."/>
            <person name="Chen J."/>
            <person name="Wollam A."/>
            <person name="Pepin K.H."/>
            <person name="Johnson M."/>
            <person name="Bhonagiri V."/>
            <person name="Zhang X."/>
            <person name="Suruliraj S."/>
            <person name="Warren W."/>
            <person name="Chinwalla A."/>
            <person name="Mardis E.R."/>
            <person name="Wilson R.K."/>
        </authorList>
    </citation>
    <scope>NUCLEOTIDE SEQUENCE [LARGE SCALE GENOMIC DNA]</scope>
    <source>
        <strain evidence="1 2">DP7</strain>
    </source>
</reference>
<evidence type="ECO:0000313" key="2">
    <source>
        <dbReference type="Proteomes" id="UP000004416"/>
    </source>
</evidence>